<organism evidence="1 2">
    <name type="scientific">Steinernema carpocapsae</name>
    <name type="common">Entomopathogenic nematode</name>
    <dbReference type="NCBI Taxonomy" id="34508"/>
    <lineage>
        <taxon>Eukaryota</taxon>
        <taxon>Metazoa</taxon>
        <taxon>Ecdysozoa</taxon>
        <taxon>Nematoda</taxon>
        <taxon>Chromadorea</taxon>
        <taxon>Rhabditida</taxon>
        <taxon>Tylenchina</taxon>
        <taxon>Panagrolaimomorpha</taxon>
        <taxon>Strongyloidoidea</taxon>
        <taxon>Steinernematidae</taxon>
        <taxon>Steinernema</taxon>
    </lineage>
</organism>
<keyword evidence="2" id="KW-1185">Reference proteome</keyword>
<comment type="caution">
    <text evidence="1">The sequence shown here is derived from an EMBL/GenBank/DDBJ whole genome shotgun (WGS) entry which is preliminary data.</text>
</comment>
<reference evidence="1 2" key="2">
    <citation type="journal article" date="2019" name="G3 (Bethesda)">
        <title>Hybrid Assembly of the Genome of the Entomopathogenic Nematode Steinernema carpocapsae Identifies the X-Chromosome.</title>
        <authorList>
            <person name="Serra L."/>
            <person name="Macchietto M."/>
            <person name="Macias-Munoz A."/>
            <person name="McGill C.J."/>
            <person name="Rodriguez I.M."/>
            <person name="Rodriguez B."/>
            <person name="Murad R."/>
            <person name="Mortazavi A."/>
        </authorList>
    </citation>
    <scope>NUCLEOTIDE SEQUENCE [LARGE SCALE GENOMIC DNA]</scope>
    <source>
        <strain evidence="1 2">ALL</strain>
    </source>
</reference>
<gene>
    <name evidence="1" type="ORF">L596_023526</name>
</gene>
<name>A0A4U5MEP5_STECR</name>
<dbReference type="Proteomes" id="UP000298663">
    <property type="component" value="Unassembled WGS sequence"/>
</dbReference>
<reference evidence="1 2" key="1">
    <citation type="journal article" date="2015" name="Genome Biol.">
        <title>Comparative genomics of Steinernema reveals deeply conserved gene regulatory networks.</title>
        <authorList>
            <person name="Dillman A.R."/>
            <person name="Macchietto M."/>
            <person name="Porter C.F."/>
            <person name="Rogers A."/>
            <person name="Williams B."/>
            <person name="Antoshechkin I."/>
            <person name="Lee M.M."/>
            <person name="Goodwin Z."/>
            <person name="Lu X."/>
            <person name="Lewis E.E."/>
            <person name="Goodrich-Blair H."/>
            <person name="Stock S.P."/>
            <person name="Adams B.J."/>
            <person name="Sternberg P.W."/>
            <person name="Mortazavi A."/>
        </authorList>
    </citation>
    <scope>NUCLEOTIDE SEQUENCE [LARGE SCALE GENOMIC DNA]</scope>
    <source>
        <strain evidence="1 2">ALL</strain>
    </source>
</reference>
<protein>
    <submittedName>
        <fullName evidence="1">Uncharacterized protein</fullName>
    </submittedName>
</protein>
<sequence>MSFEHVRTGKVTVPLSTRYAYDETSSSEISINTQFRMLVSTVSCRPDVSLVGSSSLDIHTFRQDCLLGIRWSLQVPLQAHVQYANQHTSDHYANQHKLKFLTLSPHDPPCDSFKSF</sequence>
<dbReference type="AlphaFoldDB" id="A0A4U5MEP5"/>
<evidence type="ECO:0000313" key="1">
    <source>
        <dbReference type="EMBL" id="TKR67363.1"/>
    </source>
</evidence>
<evidence type="ECO:0000313" key="2">
    <source>
        <dbReference type="Proteomes" id="UP000298663"/>
    </source>
</evidence>
<dbReference type="EMBL" id="AZBU02000008">
    <property type="protein sequence ID" value="TKR67363.1"/>
    <property type="molecule type" value="Genomic_DNA"/>
</dbReference>
<proteinExistence type="predicted"/>
<accession>A0A4U5MEP5</accession>